<dbReference type="GO" id="GO:0035252">
    <property type="term" value="F:UDP-xylosyltransferase activity"/>
    <property type="evidence" value="ECO:0007669"/>
    <property type="project" value="TreeGrafter"/>
</dbReference>
<dbReference type="AlphaFoldDB" id="A0AAW0W229"/>
<protein>
    <submittedName>
        <fullName evidence="6">Uncharacterized protein</fullName>
    </submittedName>
</protein>
<keyword evidence="5" id="KW-0735">Signal-anchor</keyword>
<name>A0AAW0W229_CHEQU</name>
<keyword evidence="7" id="KW-1185">Reference proteome</keyword>
<comment type="similarity">
    <text evidence="2">Belongs to the glycosyltransferase 8 family.</text>
</comment>
<evidence type="ECO:0000256" key="1">
    <source>
        <dbReference type="ARBA" id="ARBA00004606"/>
    </source>
</evidence>
<dbReference type="GO" id="GO:0016266">
    <property type="term" value="P:protein O-linked glycosylation via N-acetyl-galactosamine"/>
    <property type="evidence" value="ECO:0007669"/>
    <property type="project" value="TreeGrafter"/>
</dbReference>
<organism evidence="6 7">
    <name type="scientific">Cherax quadricarinatus</name>
    <name type="common">Australian red claw crayfish</name>
    <dbReference type="NCBI Taxonomy" id="27406"/>
    <lineage>
        <taxon>Eukaryota</taxon>
        <taxon>Metazoa</taxon>
        <taxon>Ecdysozoa</taxon>
        <taxon>Arthropoda</taxon>
        <taxon>Crustacea</taxon>
        <taxon>Multicrustacea</taxon>
        <taxon>Malacostraca</taxon>
        <taxon>Eumalacostraca</taxon>
        <taxon>Eucarida</taxon>
        <taxon>Decapoda</taxon>
        <taxon>Pleocyemata</taxon>
        <taxon>Astacidea</taxon>
        <taxon>Parastacoidea</taxon>
        <taxon>Parastacidae</taxon>
        <taxon>Cherax</taxon>
    </lineage>
</organism>
<evidence type="ECO:0000256" key="2">
    <source>
        <dbReference type="ARBA" id="ARBA00006351"/>
    </source>
</evidence>
<dbReference type="EMBL" id="JARKIK010000091">
    <property type="protein sequence ID" value="KAK8723211.1"/>
    <property type="molecule type" value="Genomic_DNA"/>
</dbReference>
<accession>A0AAW0W229</accession>
<dbReference type="SUPFAM" id="SSF53448">
    <property type="entry name" value="Nucleotide-diphospho-sugar transferases"/>
    <property type="match status" value="1"/>
</dbReference>
<evidence type="ECO:0000313" key="6">
    <source>
        <dbReference type="EMBL" id="KAK8723211.1"/>
    </source>
</evidence>
<dbReference type="PANTHER" id="PTHR46012:SF2">
    <property type="entry name" value="IP22168P"/>
    <property type="match status" value="1"/>
</dbReference>
<evidence type="ECO:0000256" key="4">
    <source>
        <dbReference type="ARBA" id="ARBA00022679"/>
    </source>
</evidence>
<sequence>MASTSEGENLPQNIHSITFPPGQDALAWRKLYKPCSSQRLFMPSLLKDVDALVHVDADVVFLALLEELWRHLYATAAKHKDLATGWYNRFANIRIMAD</sequence>
<dbReference type="GO" id="GO:0016020">
    <property type="term" value="C:membrane"/>
    <property type="evidence" value="ECO:0007669"/>
    <property type="project" value="UniProtKB-SubCell"/>
</dbReference>
<evidence type="ECO:0000256" key="5">
    <source>
        <dbReference type="ARBA" id="ARBA00022968"/>
    </source>
</evidence>
<reference evidence="6 7" key="1">
    <citation type="journal article" date="2024" name="BMC Genomics">
        <title>Genome assembly of redclaw crayfish (Cherax quadricarinatus) provides insights into its immune adaptation and hypoxia tolerance.</title>
        <authorList>
            <person name="Liu Z."/>
            <person name="Zheng J."/>
            <person name="Li H."/>
            <person name="Fang K."/>
            <person name="Wang S."/>
            <person name="He J."/>
            <person name="Zhou D."/>
            <person name="Weng S."/>
            <person name="Chi M."/>
            <person name="Gu Z."/>
            <person name="He J."/>
            <person name="Li F."/>
            <person name="Wang M."/>
        </authorList>
    </citation>
    <scope>NUCLEOTIDE SEQUENCE [LARGE SCALE GENOMIC DNA]</scope>
    <source>
        <strain evidence="6">ZL_2023a</strain>
    </source>
</reference>
<keyword evidence="3" id="KW-0328">Glycosyltransferase</keyword>
<proteinExistence type="inferred from homology"/>
<evidence type="ECO:0000256" key="3">
    <source>
        <dbReference type="ARBA" id="ARBA00022676"/>
    </source>
</evidence>
<comment type="caution">
    <text evidence="6">The sequence shown here is derived from an EMBL/GenBank/DDBJ whole genome shotgun (WGS) entry which is preliminary data.</text>
</comment>
<keyword evidence="5" id="KW-0812">Transmembrane</keyword>
<comment type="subcellular location">
    <subcellularLocation>
        <location evidence="1">Membrane</location>
        <topology evidence="1">Single-pass type II membrane protein</topology>
    </subcellularLocation>
</comment>
<dbReference type="Gene3D" id="3.90.550.10">
    <property type="entry name" value="Spore Coat Polysaccharide Biosynthesis Protein SpsA, Chain A"/>
    <property type="match status" value="1"/>
</dbReference>
<keyword evidence="4" id="KW-0808">Transferase</keyword>
<dbReference type="Proteomes" id="UP001445076">
    <property type="component" value="Unassembled WGS sequence"/>
</dbReference>
<evidence type="ECO:0000313" key="7">
    <source>
        <dbReference type="Proteomes" id="UP001445076"/>
    </source>
</evidence>
<gene>
    <name evidence="6" type="ORF">OTU49_011912</name>
</gene>
<dbReference type="InterPro" id="IPR051993">
    <property type="entry name" value="Glycosyltransferase_8"/>
</dbReference>
<dbReference type="PANTHER" id="PTHR46012">
    <property type="entry name" value="IP22168P"/>
    <property type="match status" value="1"/>
</dbReference>
<dbReference type="InterPro" id="IPR029044">
    <property type="entry name" value="Nucleotide-diphossugar_trans"/>
</dbReference>